<dbReference type="GO" id="GO:0001534">
    <property type="term" value="C:radial spoke"/>
    <property type="evidence" value="ECO:0007669"/>
    <property type="project" value="InterPro"/>
</dbReference>
<dbReference type="PANTHER" id="PTHR13159:SF0">
    <property type="entry name" value="RADIAL SPOKE HEAD 6 HOMOLOG A"/>
    <property type="match status" value="1"/>
</dbReference>
<comment type="caution">
    <text evidence="7">The sequence shown here is derived from an EMBL/GenBank/DDBJ whole genome shotgun (WGS) entry which is preliminary data.</text>
</comment>
<evidence type="ECO:0000313" key="8">
    <source>
        <dbReference type="Proteomes" id="UP000466442"/>
    </source>
</evidence>
<gene>
    <name evidence="7" type="ORF">GE061_009739</name>
</gene>
<evidence type="ECO:0000256" key="1">
    <source>
        <dbReference type="ARBA" id="ARBA00004430"/>
    </source>
</evidence>
<dbReference type="AlphaFoldDB" id="A0A6A4KEZ2"/>
<organism evidence="7 8">
    <name type="scientific">Apolygus lucorum</name>
    <name type="common">Small green plant bug</name>
    <name type="synonym">Lygocoris lucorum</name>
    <dbReference type="NCBI Taxonomy" id="248454"/>
    <lineage>
        <taxon>Eukaryota</taxon>
        <taxon>Metazoa</taxon>
        <taxon>Ecdysozoa</taxon>
        <taxon>Arthropoda</taxon>
        <taxon>Hexapoda</taxon>
        <taxon>Insecta</taxon>
        <taxon>Pterygota</taxon>
        <taxon>Neoptera</taxon>
        <taxon>Paraneoptera</taxon>
        <taxon>Hemiptera</taxon>
        <taxon>Heteroptera</taxon>
        <taxon>Panheteroptera</taxon>
        <taxon>Cimicomorpha</taxon>
        <taxon>Miridae</taxon>
        <taxon>Mirini</taxon>
        <taxon>Apolygus</taxon>
    </lineage>
</organism>
<feature type="region of interest" description="Disordered" evidence="6">
    <location>
        <begin position="638"/>
        <end position="660"/>
    </location>
</feature>
<evidence type="ECO:0000313" key="7">
    <source>
        <dbReference type="EMBL" id="KAF6214991.1"/>
    </source>
</evidence>
<feature type="compositionally biased region" description="Polar residues" evidence="6">
    <location>
        <begin position="1"/>
        <end position="18"/>
    </location>
</feature>
<feature type="compositionally biased region" description="Acidic residues" evidence="6">
    <location>
        <begin position="62"/>
        <end position="92"/>
    </location>
</feature>
<dbReference type="GO" id="GO:0035082">
    <property type="term" value="P:axoneme assembly"/>
    <property type="evidence" value="ECO:0007669"/>
    <property type="project" value="TreeGrafter"/>
</dbReference>
<proteinExistence type="predicted"/>
<evidence type="ECO:0000256" key="4">
    <source>
        <dbReference type="ARBA" id="ARBA00023212"/>
    </source>
</evidence>
<dbReference type="OrthoDB" id="272202at2759"/>
<dbReference type="PANTHER" id="PTHR13159">
    <property type="entry name" value="RADIAL SPOKEHEAD-RELATED"/>
    <property type="match status" value="1"/>
</dbReference>
<reference evidence="7" key="1">
    <citation type="journal article" date="2021" name="Mol. Ecol. Resour.">
        <title>Apolygus lucorum genome provides insights into omnivorousness and mesophyll feeding.</title>
        <authorList>
            <person name="Liu Y."/>
            <person name="Liu H."/>
            <person name="Wang H."/>
            <person name="Huang T."/>
            <person name="Liu B."/>
            <person name="Yang B."/>
            <person name="Yin L."/>
            <person name="Li B."/>
            <person name="Zhang Y."/>
            <person name="Zhang S."/>
            <person name="Jiang F."/>
            <person name="Zhang X."/>
            <person name="Ren Y."/>
            <person name="Wang B."/>
            <person name="Wang S."/>
            <person name="Lu Y."/>
            <person name="Wu K."/>
            <person name="Fan W."/>
            <person name="Wang G."/>
        </authorList>
    </citation>
    <scope>NUCLEOTIDE SEQUENCE</scope>
    <source>
        <strain evidence="7">12Hb</strain>
    </source>
</reference>
<dbReference type="Proteomes" id="UP000466442">
    <property type="component" value="Unassembled WGS sequence"/>
</dbReference>
<feature type="region of interest" description="Disordered" evidence="6">
    <location>
        <begin position="778"/>
        <end position="798"/>
    </location>
</feature>
<dbReference type="GO" id="GO:0060294">
    <property type="term" value="P:cilium movement involved in cell motility"/>
    <property type="evidence" value="ECO:0007669"/>
    <property type="project" value="InterPro"/>
</dbReference>
<evidence type="ECO:0008006" key="9">
    <source>
        <dbReference type="Google" id="ProtNLM"/>
    </source>
</evidence>
<keyword evidence="5" id="KW-0966">Cell projection</keyword>
<dbReference type="InterPro" id="IPR006802">
    <property type="entry name" value="Radial_spoke"/>
</dbReference>
<protein>
    <recommendedName>
        <fullName evidence="9">Radial spokehead-like protein</fullName>
    </recommendedName>
</protein>
<comment type="subcellular location">
    <subcellularLocation>
        <location evidence="1">Cytoplasm</location>
        <location evidence="1">Cytoskeleton</location>
        <location evidence="1">Cilium axoneme</location>
    </subcellularLocation>
</comment>
<keyword evidence="8" id="KW-1185">Reference proteome</keyword>
<sequence>MSQQQFGKDQSIRSTKPLESSREITGDVKIEQSEEMGEGSHIAIPSGDHSQPLSAMSLVSEGQEDEDELLGEEERIEDEDETDQESAGDEQQEELDYDLLALQSPPSSTFSQMAGKVRAMPLRDKPAYRNVVKYVRTILEELVNKNTEGVLRHFGEWSMRIIKSLKNTRGVPQELFMPTAINYIYTLRSFTFGWKDAIEEYIHEYGPEILGEDAIMEKLRLGMEGEDAGEDGIKTIDDVVLKPDDWDEGGYMHYLDRKAEPKEPPFDEFEYVTLEQMSFFDEVGIGIPRHEQYEIHMALFRLSKVRNLTEVRFWGKIFGLYQDYYIAEAAMKPEDMKLDDFDDLPEYEESEYVGEYCEDLLIEELSEEAQLDGELEPEEIGELYGEEYGEEQEMGETYGEFYGEYGGEDLSMKPQPELIPPPSVTFDVLTVAQMGYETEVEEEGLGEQESVFELEVDDGKLKGKMMLRNYKLPQLPRIKEKPIKLPPMEDPGEGTNKFVFFVTNDPKSDWIRLPHVTPEQIVVARQIRKFFTGYLTSRVNSYPKFPGIEMNLLRAQIARISAGTQVSPAGYYRFDEGEEAADAFDIAAGQGGKIVLNRDFEPLTVKDLTDPTCTFWVHHTSHILKQGRTVWYNVNQKGPKERGEEAEDEEGEEAPPFKEVIGEKGPPLLTSCAEDLFMEAIPPWTVKPAIELAPHEGCVFVRSNLWPGSYSFAFGRKIGFMYHGWGVKALTYGYTPPPPYLPMKEYPLGPQIIEITDPTPYQEEEYRLKLAEWLKKKEKQPMPMGEGEGGEGEGVEDD</sequence>
<evidence type="ECO:0000256" key="3">
    <source>
        <dbReference type="ARBA" id="ARBA00023069"/>
    </source>
</evidence>
<feature type="region of interest" description="Disordered" evidence="6">
    <location>
        <begin position="1"/>
        <end position="92"/>
    </location>
</feature>
<keyword evidence="3" id="KW-0969">Cilium</keyword>
<evidence type="ECO:0000256" key="6">
    <source>
        <dbReference type="SAM" id="MobiDB-lite"/>
    </source>
</evidence>
<feature type="compositionally biased region" description="Acidic residues" evidence="6">
    <location>
        <begin position="788"/>
        <end position="798"/>
    </location>
</feature>
<feature type="compositionally biased region" description="Acidic residues" evidence="6">
    <location>
        <begin position="644"/>
        <end position="653"/>
    </location>
</feature>
<dbReference type="EMBL" id="WIXP02000002">
    <property type="protein sequence ID" value="KAF6214991.1"/>
    <property type="molecule type" value="Genomic_DNA"/>
</dbReference>
<keyword evidence="2" id="KW-0963">Cytoplasm</keyword>
<name>A0A6A4KEZ2_APOLU</name>
<dbReference type="Pfam" id="PF04712">
    <property type="entry name" value="Radial_spoke"/>
    <property type="match status" value="1"/>
</dbReference>
<feature type="compositionally biased region" description="Basic and acidic residues" evidence="6">
    <location>
        <begin position="19"/>
        <end position="32"/>
    </location>
</feature>
<accession>A0A6A4KEZ2</accession>
<evidence type="ECO:0000256" key="2">
    <source>
        <dbReference type="ARBA" id="ARBA00022490"/>
    </source>
</evidence>
<evidence type="ECO:0000256" key="5">
    <source>
        <dbReference type="ARBA" id="ARBA00023273"/>
    </source>
</evidence>
<keyword evidence="4" id="KW-0206">Cytoskeleton</keyword>